<dbReference type="InterPro" id="IPR007527">
    <property type="entry name" value="Znf_SWIM"/>
</dbReference>
<evidence type="ECO:0000259" key="2">
    <source>
        <dbReference type="PROSITE" id="PS50966"/>
    </source>
</evidence>
<dbReference type="Proteomes" id="UP000439903">
    <property type="component" value="Unassembled WGS sequence"/>
</dbReference>
<organism evidence="3 4">
    <name type="scientific">Gigaspora margarita</name>
    <dbReference type="NCBI Taxonomy" id="4874"/>
    <lineage>
        <taxon>Eukaryota</taxon>
        <taxon>Fungi</taxon>
        <taxon>Fungi incertae sedis</taxon>
        <taxon>Mucoromycota</taxon>
        <taxon>Glomeromycotina</taxon>
        <taxon>Glomeromycetes</taxon>
        <taxon>Diversisporales</taxon>
        <taxon>Gigasporaceae</taxon>
        <taxon>Gigaspora</taxon>
    </lineage>
</organism>
<reference evidence="3 4" key="1">
    <citation type="journal article" date="2019" name="Environ. Microbiol.">
        <title>At the nexus of three kingdoms: the genome of the mycorrhizal fungus Gigaspora margarita provides insights into plant, endobacterial and fungal interactions.</title>
        <authorList>
            <person name="Venice F."/>
            <person name="Ghignone S."/>
            <person name="Salvioli di Fossalunga A."/>
            <person name="Amselem J."/>
            <person name="Novero M."/>
            <person name="Xianan X."/>
            <person name="Sedzielewska Toro K."/>
            <person name="Morin E."/>
            <person name="Lipzen A."/>
            <person name="Grigoriev I.V."/>
            <person name="Henrissat B."/>
            <person name="Martin F.M."/>
            <person name="Bonfante P."/>
        </authorList>
    </citation>
    <scope>NUCLEOTIDE SEQUENCE [LARGE SCALE GENOMIC DNA]</scope>
    <source>
        <strain evidence="3 4">BEG34</strain>
    </source>
</reference>
<dbReference type="GO" id="GO:0008270">
    <property type="term" value="F:zinc ion binding"/>
    <property type="evidence" value="ECO:0007669"/>
    <property type="project" value="UniProtKB-KW"/>
</dbReference>
<protein>
    <submittedName>
        <fullName evidence="3">Protein far1-related sequence 5-like</fullName>
    </submittedName>
</protein>
<evidence type="ECO:0000313" key="3">
    <source>
        <dbReference type="EMBL" id="KAF0504839.1"/>
    </source>
</evidence>
<keyword evidence="1" id="KW-0479">Metal-binding</keyword>
<gene>
    <name evidence="3" type="ORF">F8M41_019452</name>
</gene>
<dbReference type="PROSITE" id="PS50966">
    <property type="entry name" value="ZF_SWIM"/>
    <property type="match status" value="1"/>
</dbReference>
<keyword evidence="4" id="KW-1185">Reference proteome</keyword>
<proteinExistence type="predicted"/>
<comment type="caution">
    <text evidence="3">The sequence shown here is derived from an EMBL/GenBank/DDBJ whole genome shotgun (WGS) entry which is preliminary data.</text>
</comment>
<name>A0A8H4AK34_GIGMA</name>
<evidence type="ECO:0000313" key="4">
    <source>
        <dbReference type="Proteomes" id="UP000439903"/>
    </source>
</evidence>
<accession>A0A8H4AK34</accession>
<dbReference type="EMBL" id="WTPW01000502">
    <property type="protein sequence ID" value="KAF0504839.1"/>
    <property type="molecule type" value="Genomic_DNA"/>
</dbReference>
<feature type="domain" description="SWIM-type" evidence="2">
    <location>
        <begin position="36"/>
        <end position="70"/>
    </location>
</feature>
<keyword evidence="1" id="KW-0863">Zinc-finger</keyword>
<evidence type="ECO:0000256" key="1">
    <source>
        <dbReference type="PROSITE-ProRule" id="PRU00325"/>
    </source>
</evidence>
<dbReference type="AlphaFoldDB" id="A0A8H4AK34"/>
<sequence>MRQVALKSLVKWVDSSNVIEIWKVKLMGASTVSTNCIVLLQDQSHVCTCLLLFSEGLVCQHFFQVMLRTQRAKFSIVLIKNQWYKKDTDLNNIDTLFDSCGGLYSSEESLADDDMPIGSSLLTMNRI</sequence>
<dbReference type="OrthoDB" id="2443524at2759"/>
<keyword evidence="1" id="KW-0862">Zinc</keyword>